<protein>
    <submittedName>
        <fullName evidence="1">RM37-like protein</fullName>
    </submittedName>
</protein>
<evidence type="ECO:0000313" key="1">
    <source>
        <dbReference type="EMBL" id="WAR05028.1"/>
    </source>
</evidence>
<organism evidence="1 2">
    <name type="scientific">Mya arenaria</name>
    <name type="common">Soft-shell clam</name>
    <dbReference type="NCBI Taxonomy" id="6604"/>
    <lineage>
        <taxon>Eukaryota</taxon>
        <taxon>Metazoa</taxon>
        <taxon>Spiralia</taxon>
        <taxon>Lophotrochozoa</taxon>
        <taxon>Mollusca</taxon>
        <taxon>Bivalvia</taxon>
        <taxon>Autobranchia</taxon>
        <taxon>Heteroconchia</taxon>
        <taxon>Euheterodonta</taxon>
        <taxon>Imparidentia</taxon>
        <taxon>Neoheterodontei</taxon>
        <taxon>Myida</taxon>
        <taxon>Myoidea</taxon>
        <taxon>Myidae</taxon>
        <taxon>Mya</taxon>
    </lineage>
</organism>
<dbReference type="PANTHER" id="PTHR15889">
    <property type="entry name" value="MITOCHONDRIAL RIBOSOMAL PROTEIN L37"/>
    <property type="match status" value="1"/>
</dbReference>
<proteinExistence type="predicted"/>
<gene>
    <name evidence="1" type="ORF">MAR_020397</name>
</gene>
<dbReference type="PANTHER" id="PTHR15889:SF2">
    <property type="entry name" value="LARGE RIBOSOMAL SUBUNIT PROTEIN ML37"/>
    <property type="match status" value="1"/>
</dbReference>
<evidence type="ECO:0000313" key="2">
    <source>
        <dbReference type="Proteomes" id="UP001164746"/>
    </source>
</evidence>
<keyword evidence="2" id="KW-1185">Reference proteome</keyword>
<accession>A0ABY7E4U2</accession>
<dbReference type="InterPro" id="IPR052482">
    <property type="entry name" value="mtLSU_mL37"/>
</dbReference>
<dbReference type="Proteomes" id="UP001164746">
    <property type="component" value="Chromosome 5"/>
</dbReference>
<sequence length="329" mass="37193">MVRVTISLSKIPTSYRIKDAFKRKEKGIKVCDAQTYINPPLPKWEPPKTLLPDFRLDIPAKPVNPEEMTKVWDINLVGKYELVDQYPEKAPPTNKGQIKGGRDNVASVAKVGLANMSESKKRLAQSSGKVVPEILTDRRVMFNPSVNTTFSFQDHTLHYGNTAEICVFGSKMVPAPGNKTLVKDSANHKLLDMYPMSPLIDLLLRNPLGHPCSNPQIVLDTFPPFMTAEKAAASGATDGDLEHPITVLNINSSESIFNFTVFQLNTLDFHSSSGVKNFVWTDYDNAMFVKTRCKPWTHPRRHYLPNKYSNYKSEVFKKFLAMYLYSYIN</sequence>
<dbReference type="EMBL" id="CP111016">
    <property type="protein sequence ID" value="WAR05028.1"/>
    <property type="molecule type" value="Genomic_DNA"/>
</dbReference>
<reference evidence="1" key="1">
    <citation type="submission" date="2022-11" db="EMBL/GenBank/DDBJ databases">
        <title>Centuries of genome instability and evolution in soft-shell clam transmissible cancer (bioRxiv).</title>
        <authorList>
            <person name="Hart S.F.M."/>
            <person name="Yonemitsu M.A."/>
            <person name="Giersch R.M."/>
            <person name="Beal B.F."/>
            <person name="Arriagada G."/>
            <person name="Davis B.W."/>
            <person name="Ostrander E.A."/>
            <person name="Goff S.P."/>
            <person name="Metzger M.J."/>
        </authorList>
    </citation>
    <scope>NUCLEOTIDE SEQUENCE</scope>
    <source>
        <strain evidence="1">MELC-2E11</strain>
        <tissue evidence="1">Siphon/mantle</tissue>
    </source>
</reference>
<name>A0ABY7E4U2_MYAAR</name>